<evidence type="ECO:0000256" key="4">
    <source>
        <dbReference type="ARBA" id="ARBA00023002"/>
    </source>
</evidence>
<dbReference type="PANTHER" id="PTHR12645:SF0">
    <property type="entry name" value="FAD-LINKED SULFHYDRYL OXIDASE ALR"/>
    <property type="match status" value="1"/>
</dbReference>
<dbReference type="PANTHER" id="PTHR12645">
    <property type="entry name" value="ALR/ERV"/>
    <property type="match status" value="1"/>
</dbReference>
<dbReference type="RefSeq" id="XP_002291504.1">
    <property type="nucleotide sequence ID" value="XM_002291468.1"/>
</dbReference>
<evidence type="ECO:0000256" key="1">
    <source>
        <dbReference type="ARBA" id="ARBA00001974"/>
    </source>
</evidence>
<dbReference type="PROSITE" id="PS51324">
    <property type="entry name" value="ERV_ALR"/>
    <property type="match status" value="1"/>
</dbReference>
<reference evidence="8 9" key="1">
    <citation type="journal article" date="2004" name="Science">
        <title>The genome of the diatom Thalassiosira pseudonana: ecology, evolution, and metabolism.</title>
        <authorList>
            <person name="Armbrust E.V."/>
            <person name="Berges J.A."/>
            <person name="Bowler C."/>
            <person name="Green B.R."/>
            <person name="Martinez D."/>
            <person name="Putnam N.H."/>
            <person name="Zhou S."/>
            <person name="Allen A.E."/>
            <person name="Apt K.E."/>
            <person name="Bechner M."/>
            <person name="Brzezinski M.A."/>
            <person name="Chaal B.K."/>
            <person name="Chiovitti A."/>
            <person name="Davis A.K."/>
            <person name="Demarest M.S."/>
            <person name="Detter J.C."/>
            <person name="Glavina T."/>
            <person name="Goodstein D."/>
            <person name="Hadi M.Z."/>
            <person name="Hellsten U."/>
            <person name="Hildebrand M."/>
            <person name="Jenkins B.D."/>
            <person name="Jurka J."/>
            <person name="Kapitonov V.V."/>
            <person name="Kroger N."/>
            <person name="Lau W.W."/>
            <person name="Lane T.W."/>
            <person name="Larimer F.W."/>
            <person name="Lippmeier J.C."/>
            <person name="Lucas S."/>
            <person name="Medina M."/>
            <person name="Montsant A."/>
            <person name="Obornik M."/>
            <person name="Parker M.S."/>
            <person name="Palenik B."/>
            <person name="Pazour G.J."/>
            <person name="Richardson P.M."/>
            <person name="Rynearson T.A."/>
            <person name="Saito M.A."/>
            <person name="Schwartz D.C."/>
            <person name="Thamatrakoln K."/>
            <person name="Valentin K."/>
            <person name="Vardi A."/>
            <person name="Wilkerson F.P."/>
            <person name="Rokhsar D.S."/>
        </authorList>
    </citation>
    <scope>NUCLEOTIDE SEQUENCE [LARGE SCALE GENOMIC DNA]</scope>
    <source>
        <strain evidence="8 9">CCMP1335</strain>
    </source>
</reference>
<dbReference type="InterPro" id="IPR017905">
    <property type="entry name" value="ERV/ALR_sulphydryl_oxidase"/>
</dbReference>
<dbReference type="AlphaFoldDB" id="B8C627"/>
<dbReference type="InterPro" id="IPR039799">
    <property type="entry name" value="ALR/ERV"/>
</dbReference>
<keyword evidence="4 6" id="KW-0560">Oxidoreductase</keyword>
<name>B8C627_THAPS</name>
<protein>
    <recommendedName>
        <fullName evidence="6">Sulfhydryl oxidase</fullName>
        <ecNumber evidence="6">1.8.3.2</ecNumber>
    </recommendedName>
</protein>
<keyword evidence="3 6" id="KW-0274">FAD</keyword>
<keyword evidence="5" id="KW-1015">Disulfide bond</keyword>
<evidence type="ECO:0000256" key="5">
    <source>
        <dbReference type="ARBA" id="ARBA00023157"/>
    </source>
</evidence>
<dbReference type="Gene3D" id="1.20.120.310">
    <property type="entry name" value="ERV/ALR sulfhydryl oxidase domain"/>
    <property type="match status" value="1"/>
</dbReference>
<evidence type="ECO:0000313" key="9">
    <source>
        <dbReference type="Proteomes" id="UP000001449"/>
    </source>
</evidence>
<dbReference type="GeneID" id="7442384"/>
<dbReference type="EMBL" id="CM000643">
    <property type="protein sequence ID" value="EED91611.1"/>
    <property type="molecule type" value="Genomic_DNA"/>
</dbReference>
<dbReference type="Proteomes" id="UP000001449">
    <property type="component" value="Chromosome 6"/>
</dbReference>
<organism evidence="8 9">
    <name type="scientific">Thalassiosira pseudonana</name>
    <name type="common">Marine diatom</name>
    <name type="synonym">Cyclotella nana</name>
    <dbReference type="NCBI Taxonomy" id="35128"/>
    <lineage>
        <taxon>Eukaryota</taxon>
        <taxon>Sar</taxon>
        <taxon>Stramenopiles</taxon>
        <taxon>Ochrophyta</taxon>
        <taxon>Bacillariophyta</taxon>
        <taxon>Coscinodiscophyceae</taxon>
        <taxon>Thalassiosirophycidae</taxon>
        <taxon>Thalassiosirales</taxon>
        <taxon>Thalassiosiraceae</taxon>
        <taxon>Thalassiosira</taxon>
    </lineage>
</organism>
<proteinExistence type="predicted"/>
<keyword evidence="2 6" id="KW-0285">Flavoprotein</keyword>
<dbReference type="OMA" id="FALWMCQ"/>
<sequence length="113" mass="13264">CPPTRDEIGVSTWSLLHSMAAWYPNQPSSQDEQFMSDFMKALARFYPCTWCASDFQRNIELSPPKTETREDLCIWICEQHNIVNEKLGKPLFQCTMDKLDERWKKSSDPKCQK</sequence>
<accession>B8C627</accession>
<dbReference type="KEGG" id="tps:THAPSDRAFT_35031"/>
<reference evidence="8 9" key="2">
    <citation type="journal article" date="2008" name="Nature">
        <title>The Phaeodactylum genome reveals the evolutionary history of diatom genomes.</title>
        <authorList>
            <person name="Bowler C."/>
            <person name="Allen A.E."/>
            <person name="Badger J.H."/>
            <person name="Grimwood J."/>
            <person name="Jabbari K."/>
            <person name="Kuo A."/>
            <person name="Maheswari U."/>
            <person name="Martens C."/>
            <person name="Maumus F."/>
            <person name="Otillar R.P."/>
            <person name="Rayko E."/>
            <person name="Salamov A."/>
            <person name="Vandepoele K."/>
            <person name="Beszteri B."/>
            <person name="Gruber A."/>
            <person name="Heijde M."/>
            <person name="Katinka M."/>
            <person name="Mock T."/>
            <person name="Valentin K."/>
            <person name="Verret F."/>
            <person name="Berges J.A."/>
            <person name="Brownlee C."/>
            <person name="Cadoret J.P."/>
            <person name="Chiovitti A."/>
            <person name="Choi C.J."/>
            <person name="Coesel S."/>
            <person name="De Martino A."/>
            <person name="Detter J.C."/>
            <person name="Durkin C."/>
            <person name="Falciatore A."/>
            <person name="Fournet J."/>
            <person name="Haruta M."/>
            <person name="Huysman M.J."/>
            <person name="Jenkins B.D."/>
            <person name="Jiroutova K."/>
            <person name="Jorgensen R.E."/>
            <person name="Joubert Y."/>
            <person name="Kaplan A."/>
            <person name="Kroger N."/>
            <person name="Kroth P.G."/>
            <person name="La Roche J."/>
            <person name="Lindquist E."/>
            <person name="Lommer M."/>
            <person name="Martin-Jezequel V."/>
            <person name="Lopez P.J."/>
            <person name="Lucas S."/>
            <person name="Mangogna M."/>
            <person name="McGinnis K."/>
            <person name="Medlin L.K."/>
            <person name="Montsant A."/>
            <person name="Oudot-Le Secq M.P."/>
            <person name="Napoli C."/>
            <person name="Obornik M."/>
            <person name="Parker M.S."/>
            <person name="Petit J.L."/>
            <person name="Porcel B.M."/>
            <person name="Poulsen N."/>
            <person name="Robison M."/>
            <person name="Rychlewski L."/>
            <person name="Rynearson T.A."/>
            <person name="Schmutz J."/>
            <person name="Shapiro H."/>
            <person name="Siaut M."/>
            <person name="Stanley M."/>
            <person name="Sussman M.R."/>
            <person name="Taylor A.R."/>
            <person name="Vardi A."/>
            <person name="von Dassow P."/>
            <person name="Vyverman W."/>
            <person name="Willis A."/>
            <person name="Wyrwicz L.S."/>
            <person name="Rokhsar D.S."/>
            <person name="Weissenbach J."/>
            <person name="Armbrust E.V."/>
            <person name="Green B.R."/>
            <person name="Van de Peer Y."/>
            <person name="Grigoriev I.V."/>
        </authorList>
    </citation>
    <scope>NUCLEOTIDE SEQUENCE [LARGE SCALE GENOMIC DNA]</scope>
    <source>
        <strain evidence="8 9">CCMP1335</strain>
    </source>
</reference>
<dbReference type="GO" id="GO:0005739">
    <property type="term" value="C:mitochondrion"/>
    <property type="evidence" value="ECO:0000318"/>
    <property type="project" value="GO_Central"/>
</dbReference>
<dbReference type="EC" id="1.8.3.2" evidence="6"/>
<dbReference type="HOGENOM" id="CLU_070631_3_2_1"/>
<dbReference type="eggNOG" id="KOG3355">
    <property type="taxonomic scope" value="Eukaryota"/>
</dbReference>
<keyword evidence="9" id="KW-1185">Reference proteome</keyword>
<dbReference type="GO" id="GO:0016971">
    <property type="term" value="F:flavin-dependent sulfhydryl oxidase activity"/>
    <property type="evidence" value="ECO:0000318"/>
    <property type="project" value="GO_Central"/>
</dbReference>
<evidence type="ECO:0000259" key="7">
    <source>
        <dbReference type="PROSITE" id="PS51324"/>
    </source>
</evidence>
<feature type="non-terminal residue" evidence="8">
    <location>
        <position position="113"/>
    </location>
</feature>
<dbReference type="InParanoid" id="B8C627"/>
<dbReference type="SUPFAM" id="SSF69000">
    <property type="entry name" value="FAD-dependent thiol oxidase"/>
    <property type="match status" value="1"/>
</dbReference>
<dbReference type="FunCoup" id="B8C627">
    <property type="interactions" value="11"/>
</dbReference>
<gene>
    <name evidence="8" type="ORF">THAPSDRAFT_35031</name>
</gene>
<feature type="domain" description="ERV/ALR sulfhydryl oxidase" evidence="7">
    <location>
        <begin position="1"/>
        <end position="103"/>
    </location>
</feature>
<dbReference type="InterPro" id="IPR036774">
    <property type="entry name" value="ERV/ALR_sulphydryl_oxid_sf"/>
</dbReference>
<dbReference type="GO" id="GO:0050660">
    <property type="term" value="F:flavin adenine dinucleotide binding"/>
    <property type="evidence" value="ECO:0000318"/>
    <property type="project" value="GO_Central"/>
</dbReference>
<dbReference type="PaxDb" id="35128-Thaps35031"/>
<dbReference type="STRING" id="35128.B8C627"/>
<dbReference type="Pfam" id="PF04777">
    <property type="entry name" value="Evr1_Alr"/>
    <property type="match status" value="1"/>
</dbReference>
<comment type="cofactor">
    <cofactor evidence="1 6">
        <name>FAD</name>
        <dbReference type="ChEBI" id="CHEBI:57692"/>
    </cofactor>
</comment>
<evidence type="ECO:0000256" key="2">
    <source>
        <dbReference type="ARBA" id="ARBA00022630"/>
    </source>
</evidence>
<evidence type="ECO:0000256" key="6">
    <source>
        <dbReference type="RuleBase" id="RU371123"/>
    </source>
</evidence>
<evidence type="ECO:0000256" key="3">
    <source>
        <dbReference type="ARBA" id="ARBA00022827"/>
    </source>
</evidence>
<comment type="catalytic activity">
    <reaction evidence="6">
        <text>2 R'C(R)SH + O2 = R'C(R)S-S(R)CR' + H2O2</text>
        <dbReference type="Rhea" id="RHEA:17357"/>
        <dbReference type="ChEBI" id="CHEBI:15379"/>
        <dbReference type="ChEBI" id="CHEBI:16240"/>
        <dbReference type="ChEBI" id="CHEBI:16520"/>
        <dbReference type="ChEBI" id="CHEBI:17412"/>
        <dbReference type="EC" id="1.8.3.2"/>
    </reaction>
</comment>
<evidence type="ECO:0000313" key="8">
    <source>
        <dbReference type="EMBL" id="EED91611.1"/>
    </source>
</evidence>